<feature type="domain" description="Methyltransferase" evidence="3">
    <location>
        <begin position="534"/>
        <end position="626"/>
    </location>
</feature>
<sequence>MGANISGDDYEANDKEVFQSYRIPPKAYKKKNSTAGGGSSTKSLSDGSQPVSPTSVEFGKLSSFRTGGGGGNNKQQQKQSQHHQQQRLRAGSIPSDFNRSRRDRPISHPPSMLSPSSSTSSLNLSIVNAAVAAGSPTPSLYAYSSGLVSAPITLMSSHNHHGAGVGGSSRTNSGYSVGSDSFDFSAVGSGLGRATYVNGKIVEAGVHGANSSNGAGNGGLYMHNNFTVQDFMSYQQQQQQQFLEQQQYEYQQMMLLRQQQQQLQLEYEQKQLALLQQQQNLHHNSAQISGPVSTAIAGAILWPSQDYNSTQQNLTGGGSGGTGHHRNASHAIAIPAPSSSSSLQRQTHTPQSSPHPHNQAPRSPTISTSSAQQQHHHHSHHFSTSPSGSMASSSYTGGPSSFSSTGSHYHTMLAMTSAASPPSSSSSSLSNPIGSPSTEPATVSTVAVIGANNYNKSTTTLAKSGLSADELAARILPLRRLLGGREYYPDKTLPYLLPCDEQESERLLLQHYVIRYAFGANIIPPIDTTIAGKVLDCACGPGTWVMEMATEYEDLDFYGFDISPMYPTAIHPKNAHFSMGNLLDPEIPFSSDSYLLVHQRNMLLGLTQDAWPGVVQDLFRCVIPGGGGWLQLSEVDPIWSRPGPISRSVLKMLNETAQNRNVDVLLPSRLDQVLKDVGCENVKMMMVEIPIGPWGGKIGMLWRDVLKAEMEALKPIVLQAALENAIAGGMDVAVCGAEMTTGEEWEEMMTQVWGEMDQYRTFSRVYIAYGQKP</sequence>
<dbReference type="CDD" id="cd02440">
    <property type="entry name" value="AdoMet_MTases"/>
    <property type="match status" value="1"/>
</dbReference>
<reference evidence="4" key="1">
    <citation type="journal article" date="2020" name="Fungal Divers.">
        <title>Resolving the Mortierellaceae phylogeny through synthesis of multi-gene phylogenetics and phylogenomics.</title>
        <authorList>
            <person name="Vandepol N."/>
            <person name="Liber J."/>
            <person name="Desiro A."/>
            <person name="Na H."/>
            <person name="Kennedy M."/>
            <person name="Barry K."/>
            <person name="Grigoriev I.V."/>
            <person name="Miller A.N."/>
            <person name="O'Donnell K."/>
            <person name="Stajich J.E."/>
            <person name="Bonito G."/>
        </authorList>
    </citation>
    <scope>NUCLEOTIDE SEQUENCE</scope>
    <source>
        <strain evidence="4">NRRL 28262</strain>
    </source>
</reference>
<evidence type="ECO:0000313" key="4">
    <source>
        <dbReference type="EMBL" id="KAG0280883.1"/>
    </source>
</evidence>
<name>A0AAD4DKZ5_9FUNG</name>
<dbReference type="Pfam" id="PF13649">
    <property type="entry name" value="Methyltransf_25"/>
    <property type="match status" value="1"/>
</dbReference>
<feature type="compositionally biased region" description="Low complexity" evidence="2">
    <location>
        <begin position="109"/>
        <end position="119"/>
    </location>
</feature>
<dbReference type="SUPFAM" id="SSF53335">
    <property type="entry name" value="S-adenosyl-L-methionine-dependent methyltransferases"/>
    <property type="match status" value="1"/>
</dbReference>
<dbReference type="AlphaFoldDB" id="A0AAD4DKZ5"/>
<organism evidence="4 5">
    <name type="scientific">Linnemannia exigua</name>
    <dbReference type="NCBI Taxonomy" id="604196"/>
    <lineage>
        <taxon>Eukaryota</taxon>
        <taxon>Fungi</taxon>
        <taxon>Fungi incertae sedis</taxon>
        <taxon>Mucoromycota</taxon>
        <taxon>Mortierellomycotina</taxon>
        <taxon>Mortierellomycetes</taxon>
        <taxon>Mortierellales</taxon>
        <taxon>Mortierellaceae</taxon>
        <taxon>Linnemannia</taxon>
    </lineage>
</organism>
<feature type="compositionally biased region" description="Polar residues" evidence="2">
    <location>
        <begin position="40"/>
        <end position="55"/>
    </location>
</feature>
<feature type="region of interest" description="Disordered" evidence="2">
    <location>
        <begin position="416"/>
        <end position="440"/>
    </location>
</feature>
<keyword evidence="1" id="KW-0175">Coiled coil</keyword>
<dbReference type="EMBL" id="JAAAIL010000042">
    <property type="protein sequence ID" value="KAG0280883.1"/>
    <property type="molecule type" value="Genomic_DNA"/>
</dbReference>
<dbReference type="InterPro" id="IPR029063">
    <property type="entry name" value="SAM-dependent_MTases_sf"/>
</dbReference>
<accession>A0AAD4DKZ5</accession>
<feature type="region of interest" description="Disordered" evidence="2">
    <location>
        <begin position="337"/>
        <end position="404"/>
    </location>
</feature>
<feature type="coiled-coil region" evidence="1">
    <location>
        <begin position="253"/>
        <end position="280"/>
    </location>
</feature>
<evidence type="ECO:0000259" key="3">
    <source>
        <dbReference type="Pfam" id="PF13649"/>
    </source>
</evidence>
<evidence type="ECO:0000256" key="2">
    <source>
        <dbReference type="SAM" id="MobiDB-lite"/>
    </source>
</evidence>
<feature type="region of interest" description="Disordered" evidence="2">
    <location>
        <begin position="1"/>
        <end position="119"/>
    </location>
</feature>
<gene>
    <name evidence="4" type="ORF">BGZ95_008180</name>
</gene>
<protein>
    <recommendedName>
        <fullName evidence="3">Methyltransferase domain-containing protein</fullName>
    </recommendedName>
</protein>
<evidence type="ECO:0000313" key="5">
    <source>
        <dbReference type="Proteomes" id="UP001194580"/>
    </source>
</evidence>
<proteinExistence type="predicted"/>
<keyword evidence="5" id="KW-1185">Reference proteome</keyword>
<evidence type="ECO:0000256" key="1">
    <source>
        <dbReference type="SAM" id="Coils"/>
    </source>
</evidence>
<dbReference type="InterPro" id="IPR041698">
    <property type="entry name" value="Methyltransf_25"/>
</dbReference>
<feature type="compositionally biased region" description="Low complexity" evidence="2">
    <location>
        <begin position="382"/>
        <end position="404"/>
    </location>
</feature>
<dbReference type="PANTHER" id="PTHR43591">
    <property type="entry name" value="METHYLTRANSFERASE"/>
    <property type="match status" value="1"/>
</dbReference>
<feature type="compositionally biased region" description="Polar residues" evidence="2">
    <location>
        <begin position="343"/>
        <end position="364"/>
    </location>
</feature>
<feature type="compositionally biased region" description="Low complexity" evidence="2">
    <location>
        <begin position="416"/>
        <end position="437"/>
    </location>
</feature>
<dbReference type="Gene3D" id="3.40.50.150">
    <property type="entry name" value="Vaccinia Virus protein VP39"/>
    <property type="match status" value="1"/>
</dbReference>
<comment type="caution">
    <text evidence="4">The sequence shown here is derived from an EMBL/GenBank/DDBJ whole genome shotgun (WGS) entry which is preliminary data.</text>
</comment>
<dbReference type="Proteomes" id="UP001194580">
    <property type="component" value="Unassembled WGS sequence"/>
</dbReference>
<dbReference type="PANTHER" id="PTHR43591:SF110">
    <property type="entry name" value="RHODANESE DOMAIN-CONTAINING PROTEIN"/>
    <property type="match status" value="1"/>
</dbReference>